<dbReference type="OrthoDB" id="2737532at2"/>
<dbReference type="SUPFAM" id="SSF46955">
    <property type="entry name" value="Putative DNA-binding domain"/>
    <property type="match status" value="1"/>
</dbReference>
<dbReference type="Proteomes" id="UP000030595">
    <property type="component" value="Unassembled WGS sequence"/>
</dbReference>
<accession>A0A0A3J1I0</accession>
<evidence type="ECO:0000313" key="2">
    <source>
        <dbReference type="Proteomes" id="UP000030595"/>
    </source>
</evidence>
<evidence type="ECO:0008006" key="3">
    <source>
        <dbReference type="Google" id="ProtNLM"/>
    </source>
</evidence>
<gene>
    <name evidence="1" type="ORF">CD30_17740</name>
</gene>
<dbReference type="AlphaFoldDB" id="A0A0A3J1I0"/>
<proteinExistence type="predicted"/>
<organism evidence="1 2">
    <name type="scientific">Ureibacillus massiliensis 4400831 = CIP 108448 = CCUG 49529</name>
    <dbReference type="NCBI Taxonomy" id="1211035"/>
    <lineage>
        <taxon>Bacteria</taxon>
        <taxon>Bacillati</taxon>
        <taxon>Bacillota</taxon>
        <taxon>Bacilli</taxon>
        <taxon>Bacillales</taxon>
        <taxon>Caryophanaceae</taxon>
        <taxon>Ureibacillus</taxon>
    </lineage>
</organism>
<dbReference type="InterPro" id="IPR009061">
    <property type="entry name" value="DNA-bd_dom_put_sf"/>
</dbReference>
<evidence type="ECO:0000313" key="1">
    <source>
        <dbReference type="EMBL" id="KGR89053.1"/>
    </source>
</evidence>
<dbReference type="RefSeq" id="WP_036179696.1">
    <property type="nucleotide sequence ID" value="NZ_AVCZ01000055.1"/>
</dbReference>
<dbReference type="eggNOG" id="ENOG5033F8N">
    <property type="taxonomic scope" value="Bacteria"/>
</dbReference>
<reference evidence="1 2" key="1">
    <citation type="submission" date="2014-02" db="EMBL/GenBank/DDBJ databases">
        <title>Draft genome sequence of Lysinibacillus massiliensis CCUG 49529.</title>
        <authorList>
            <person name="Zhang F."/>
            <person name="Wang G."/>
            <person name="Zhang L."/>
        </authorList>
    </citation>
    <scope>NUCLEOTIDE SEQUENCE [LARGE SCALE GENOMIC DNA]</scope>
    <source>
        <strain evidence="1 2">CCUG 49529</strain>
    </source>
</reference>
<dbReference type="EMBL" id="JPVQ01000055">
    <property type="protein sequence ID" value="KGR89053.1"/>
    <property type="molecule type" value="Genomic_DNA"/>
</dbReference>
<keyword evidence="2" id="KW-1185">Reference proteome</keyword>
<protein>
    <recommendedName>
        <fullName evidence="3">Helix-turn-helix domain-containing protein</fullName>
    </recommendedName>
</protein>
<sequence length="82" mass="9340">MQGLEEVNLLKTMMSEAIKEIVTDYKIASKEWFSLKEAAEYIGVSVNTLAKYRVMGLKVSVIEGVSRVSRKEIDRFLETHSN</sequence>
<name>A0A0A3J1I0_9BACL</name>
<comment type="caution">
    <text evidence="1">The sequence shown here is derived from an EMBL/GenBank/DDBJ whole genome shotgun (WGS) entry which is preliminary data.</text>
</comment>